<feature type="domain" description="Knr4/Smi1-like" evidence="1">
    <location>
        <begin position="10"/>
        <end position="149"/>
    </location>
</feature>
<dbReference type="SMART" id="SM00860">
    <property type="entry name" value="SMI1_KNR4"/>
    <property type="match status" value="1"/>
</dbReference>
<keyword evidence="3" id="KW-1185">Reference proteome</keyword>
<evidence type="ECO:0000313" key="3">
    <source>
        <dbReference type="Proteomes" id="UP001172083"/>
    </source>
</evidence>
<dbReference type="Proteomes" id="UP001172083">
    <property type="component" value="Unassembled WGS sequence"/>
</dbReference>
<protein>
    <submittedName>
        <fullName evidence="2">SMI1/KNR4 family protein</fullName>
    </submittedName>
</protein>
<evidence type="ECO:0000259" key="1">
    <source>
        <dbReference type="SMART" id="SM00860"/>
    </source>
</evidence>
<accession>A0ABT8L8D0</accession>
<dbReference type="RefSeq" id="WP_346759356.1">
    <property type="nucleotide sequence ID" value="NZ_JAUJEB010000004.1"/>
</dbReference>
<comment type="caution">
    <text evidence="2">The sequence shown here is derived from an EMBL/GenBank/DDBJ whole genome shotgun (WGS) entry which is preliminary data.</text>
</comment>
<sequence length="151" mass="17872">MVNFLEIEEPINETRIRELESKLNLNFPTSYRNHLLKFNGGRCKPNVFNFEEEGKKEKSFIDWFLAVHDGEYDNLEDYFNTYKIEEKRMPDAVFPIAHDPGGNLICMDSNDGSIHFWDHEKEVDYNQSDDSDRTNLYFVARNLNDFMSSLE</sequence>
<dbReference type="Pfam" id="PF09346">
    <property type="entry name" value="SMI1_KNR4"/>
    <property type="match status" value="1"/>
</dbReference>
<dbReference type="EMBL" id="JAUJEB010000004">
    <property type="protein sequence ID" value="MDN5214019.1"/>
    <property type="molecule type" value="Genomic_DNA"/>
</dbReference>
<dbReference type="InterPro" id="IPR037883">
    <property type="entry name" value="Knr4/Smi1-like_sf"/>
</dbReference>
<name>A0ABT8L8D0_9BACT</name>
<evidence type="ECO:0000313" key="2">
    <source>
        <dbReference type="EMBL" id="MDN5214019.1"/>
    </source>
</evidence>
<dbReference type="SUPFAM" id="SSF160631">
    <property type="entry name" value="SMI1/KNR4-like"/>
    <property type="match status" value="1"/>
</dbReference>
<organism evidence="2 3">
    <name type="scientific">Agaribacillus aureus</name>
    <dbReference type="NCBI Taxonomy" id="3051825"/>
    <lineage>
        <taxon>Bacteria</taxon>
        <taxon>Pseudomonadati</taxon>
        <taxon>Bacteroidota</taxon>
        <taxon>Cytophagia</taxon>
        <taxon>Cytophagales</taxon>
        <taxon>Splendidivirgaceae</taxon>
        <taxon>Agaribacillus</taxon>
    </lineage>
</organism>
<dbReference type="Gene3D" id="3.40.1580.10">
    <property type="entry name" value="SMI1/KNR4-like"/>
    <property type="match status" value="1"/>
</dbReference>
<proteinExistence type="predicted"/>
<gene>
    <name evidence="2" type="ORF">QQ020_18225</name>
</gene>
<dbReference type="InterPro" id="IPR018958">
    <property type="entry name" value="Knr4/Smi1-like_dom"/>
</dbReference>
<reference evidence="2" key="1">
    <citation type="submission" date="2023-06" db="EMBL/GenBank/DDBJ databases">
        <title>Genomic of Agaribacillus aureum.</title>
        <authorList>
            <person name="Wang G."/>
        </authorList>
    </citation>
    <scope>NUCLEOTIDE SEQUENCE</scope>
    <source>
        <strain evidence="2">BMA12</strain>
    </source>
</reference>